<accession>A0A3G1KZW1</accession>
<gene>
    <name evidence="1" type="ORF">DCMF_27185</name>
</gene>
<sequence length="198" mass="21474">MAYAGKKALVKIPGTAVAFTDEATTTSDNKSYQITNTTKRVWHKTAAVTVEVNGTVTGEQYTLNRLNGTVTFSVANGSRGTVTVTGQYLPMSAAAEAHEWKLTMEAENLEVTPFQAVYRTKIQGLKGASGSISQWNVIDRYYYNALVGGNPLVLELYPQDTLTPLKIWAVLNSDELSAALDAAQDEAVSFESTEDLLI</sequence>
<proteinExistence type="predicted"/>
<keyword evidence="2" id="KW-1185">Reference proteome</keyword>
<organism evidence="1 2">
    <name type="scientific">Formimonas warabiya</name>
    <dbReference type="NCBI Taxonomy" id="1761012"/>
    <lineage>
        <taxon>Bacteria</taxon>
        <taxon>Bacillati</taxon>
        <taxon>Bacillota</taxon>
        <taxon>Clostridia</taxon>
        <taxon>Eubacteriales</taxon>
        <taxon>Peptococcaceae</taxon>
        <taxon>Candidatus Formimonas</taxon>
    </lineage>
</organism>
<reference evidence="1 2" key="1">
    <citation type="submission" date="2016-10" db="EMBL/GenBank/DDBJ databases">
        <title>Complete Genome Sequence of Peptococcaceae strain DCMF.</title>
        <authorList>
            <person name="Edwards R.J."/>
            <person name="Holland S.I."/>
            <person name="Deshpande N.P."/>
            <person name="Wong Y.K."/>
            <person name="Ertan H."/>
            <person name="Manefield M."/>
            <person name="Russell T.L."/>
            <person name="Lee M.J."/>
        </authorList>
    </citation>
    <scope>NUCLEOTIDE SEQUENCE [LARGE SCALE GENOMIC DNA]</scope>
    <source>
        <strain evidence="1 2">DCMF</strain>
    </source>
</reference>
<protein>
    <submittedName>
        <fullName evidence="1">Uncharacterized protein</fullName>
    </submittedName>
</protein>
<dbReference type="KEGG" id="fwa:DCMF_27185"/>
<dbReference type="EMBL" id="CP017634">
    <property type="protein sequence ID" value="ATW27947.1"/>
    <property type="molecule type" value="Genomic_DNA"/>
</dbReference>
<dbReference type="AlphaFoldDB" id="A0A3G1KZW1"/>
<evidence type="ECO:0000313" key="1">
    <source>
        <dbReference type="EMBL" id="ATW27947.1"/>
    </source>
</evidence>
<evidence type="ECO:0000313" key="2">
    <source>
        <dbReference type="Proteomes" id="UP000323521"/>
    </source>
</evidence>
<dbReference type="OrthoDB" id="2988909at2"/>
<dbReference type="RefSeq" id="WP_148137338.1">
    <property type="nucleotide sequence ID" value="NZ_CP017634.1"/>
</dbReference>
<dbReference type="Proteomes" id="UP000323521">
    <property type="component" value="Chromosome"/>
</dbReference>
<name>A0A3G1KZW1_FORW1</name>